<keyword evidence="3 8" id="KW-0349">Heme</keyword>
<sequence length="121" mass="12718">MTYYLNPKSAHKPQGVMIAALVMSLGAFASLLLPAQAQASQALAQRYVCTACHQPAARVVGPSWKEIAQKYSDGSTTAEQIAASIKSGSTGKWGPMSMPPQAQVSDADLKSIAQWLLDGAP</sequence>
<keyword evidence="12" id="KW-1185">Reference proteome</keyword>
<accession>A0ABQ1DHH1</accession>
<dbReference type="InterPro" id="IPR036909">
    <property type="entry name" value="Cyt_c-like_dom_sf"/>
</dbReference>
<evidence type="ECO:0000256" key="7">
    <source>
        <dbReference type="ARBA" id="ARBA00031244"/>
    </source>
</evidence>
<keyword evidence="6 8" id="KW-0408">Iron</keyword>
<dbReference type="InterPro" id="IPR002324">
    <property type="entry name" value="Cyt_c_ID"/>
</dbReference>
<evidence type="ECO:0000313" key="11">
    <source>
        <dbReference type="EMBL" id="GFM90420.1"/>
    </source>
</evidence>
<evidence type="ECO:0000256" key="2">
    <source>
        <dbReference type="ARBA" id="ARBA00022448"/>
    </source>
</evidence>
<dbReference type="GeneID" id="93658848"/>
<evidence type="ECO:0000256" key="5">
    <source>
        <dbReference type="ARBA" id="ARBA00022982"/>
    </source>
</evidence>
<proteinExistence type="predicted"/>
<dbReference type="PROSITE" id="PS51007">
    <property type="entry name" value="CYTC"/>
    <property type="match status" value="1"/>
</dbReference>
<dbReference type="Gene3D" id="1.10.760.10">
    <property type="entry name" value="Cytochrome c-like domain"/>
    <property type="match status" value="1"/>
</dbReference>
<dbReference type="RefSeq" id="WP_236249374.1">
    <property type="nucleotide sequence ID" value="NZ_BLVX01000004.1"/>
</dbReference>
<organism evidence="11 12">
    <name type="scientific">Pseudomonas cichorii</name>
    <dbReference type="NCBI Taxonomy" id="36746"/>
    <lineage>
        <taxon>Bacteria</taxon>
        <taxon>Pseudomonadati</taxon>
        <taxon>Pseudomonadota</taxon>
        <taxon>Gammaproteobacteria</taxon>
        <taxon>Pseudomonadales</taxon>
        <taxon>Pseudomonadaceae</taxon>
        <taxon>Pseudomonas</taxon>
    </lineage>
</organism>
<dbReference type="Proteomes" id="UP000614982">
    <property type="component" value="Unassembled WGS sequence"/>
</dbReference>
<feature type="chain" id="PRO_5046614090" description="Cytochrome c-551" evidence="9">
    <location>
        <begin position="40"/>
        <end position="121"/>
    </location>
</feature>
<evidence type="ECO:0000256" key="6">
    <source>
        <dbReference type="ARBA" id="ARBA00023004"/>
    </source>
</evidence>
<dbReference type="InterPro" id="IPR009056">
    <property type="entry name" value="Cyt_c-like_dom"/>
</dbReference>
<feature type="domain" description="Cytochrome c" evidence="10">
    <location>
        <begin position="34"/>
        <end position="120"/>
    </location>
</feature>
<name>A0ABQ1DHH1_PSECI</name>
<keyword evidence="5" id="KW-0249">Electron transport</keyword>
<feature type="signal peptide" evidence="9">
    <location>
        <begin position="1"/>
        <end position="39"/>
    </location>
</feature>
<dbReference type="EMBL" id="BLWA01000001">
    <property type="protein sequence ID" value="GFM90420.1"/>
    <property type="molecule type" value="Genomic_DNA"/>
</dbReference>
<keyword evidence="4 8" id="KW-0479">Metal-binding</keyword>
<reference evidence="11 12" key="1">
    <citation type="submission" date="2020-05" db="EMBL/GenBank/DDBJ databases">
        <title>Genetic diversity of Pseudomonas cichorii.</title>
        <authorList>
            <person name="Tani S."/>
            <person name="Yagi H."/>
            <person name="Hashimoto S."/>
            <person name="Iiyama K."/>
            <person name="Furuya N."/>
        </authorList>
    </citation>
    <scope>NUCLEOTIDE SEQUENCE [LARGE SCALE GENOMIC DNA]</scope>
    <source>
        <strain evidence="11 12">LMG 2162</strain>
    </source>
</reference>
<keyword evidence="2" id="KW-0813">Transport</keyword>
<evidence type="ECO:0000313" key="12">
    <source>
        <dbReference type="Proteomes" id="UP000614982"/>
    </source>
</evidence>
<dbReference type="PRINTS" id="PR00606">
    <property type="entry name" value="CYTCHROMECID"/>
</dbReference>
<protein>
    <recommendedName>
        <fullName evidence="1">Cytochrome c-551</fullName>
    </recommendedName>
    <alternativeName>
        <fullName evidence="7">Cytochrome c551</fullName>
    </alternativeName>
</protein>
<comment type="caution">
    <text evidence="11">The sequence shown here is derived from an EMBL/GenBank/DDBJ whole genome shotgun (WGS) entry which is preliminary data.</text>
</comment>
<keyword evidence="9" id="KW-0732">Signal</keyword>
<evidence type="ECO:0000259" key="10">
    <source>
        <dbReference type="PROSITE" id="PS51007"/>
    </source>
</evidence>
<evidence type="ECO:0000256" key="9">
    <source>
        <dbReference type="SAM" id="SignalP"/>
    </source>
</evidence>
<dbReference type="Pfam" id="PF13442">
    <property type="entry name" value="Cytochrome_CBB3"/>
    <property type="match status" value="1"/>
</dbReference>
<evidence type="ECO:0000256" key="8">
    <source>
        <dbReference type="PROSITE-ProRule" id="PRU00433"/>
    </source>
</evidence>
<evidence type="ECO:0000256" key="4">
    <source>
        <dbReference type="ARBA" id="ARBA00022723"/>
    </source>
</evidence>
<gene>
    <name evidence="11" type="ORF">PSCICP_03920</name>
</gene>
<evidence type="ECO:0000256" key="3">
    <source>
        <dbReference type="ARBA" id="ARBA00022617"/>
    </source>
</evidence>
<dbReference type="SUPFAM" id="SSF46626">
    <property type="entry name" value="Cytochrome c"/>
    <property type="match status" value="1"/>
</dbReference>
<evidence type="ECO:0000256" key="1">
    <source>
        <dbReference type="ARBA" id="ARBA00021020"/>
    </source>
</evidence>